<evidence type="ECO:0000256" key="1">
    <source>
        <dbReference type="ARBA" id="ARBA00023015"/>
    </source>
</evidence>
<dbReference type="Proteomes" id="UP000572680">
    <property type="component" value="Unassembled WGS sequence"/>
</dbReference>
<dbReference type="SUPFAM" id="SSF46689">
    <property type="entry name" value="Homeodomain-like"/>
    <property type="match status" value="1"/>
</dbReference>
<dbReference type="InterPro" id="IPR036271">
    <property type="entry name" value="Tet_transcr_reg_TetR-rel_C_sf"/>
</dbReference>
<evidence type="ECO:0000259" key="5">
    <source>
        <dbReference type="PROSITE" id="PS50977"/>
    </source>
</evidence>
<keyword evidence="7" id="KW-1185">Reference proteome</keyword>
<evidence type="ECO:0000256" key="2">
    <source>
        <dbReference type="ARBA" id="ARBA00023125"/>
    </source>
</evidence>
<name>A0A7W3LZS2_ACTNM</name>
<protein>
    <submittedName>
        <fullName evidence="6">AcrR family transcriptional regulator</fullName>
    </submittedName>
</protein>
<comment type="caution">
    <text evidence="6">The sequence shown here is derived from an EMBL/GenBank/DDBJ whole genome shotgun (WGS) entry which is preliminary data.</text>
</comment>
<evidence type="ECO:0000256" key="3">
    <source>
        <dbReference type="ARBA" id="ARBA00023163"/>
    </source>
</evidence>
<reference evidence="6 7" key="1">
    <citation type="submission" date="2020-08" db="EMBL/GenBank/DDBJ databases">
        <title>Genomic Encyclopedia of Type Strains, Phase IV (KMG-IV): sequencing the most valuable type-strain genomes for metagenomic binning, comparative biology and taxonomic classification.</title>
        <authorList>
            <person name="Goeker M."/>
        </authorList>
    </citation>
    <scope>NUCLEOTIDE SEQUENCE [LARGE SCALE GENOMIC DNA]</scope>
    <source>
        <strain evidence="6 7">DSM 44197</strain>
    </source>
</reference>
<keyword evidence="3" id="KW-0804">Transcription</keyword>
<dbReference type="EMBL" id="JACJIA010000021">
    <property type="protein sequence ID" value="MBA8957219.1"/>
    <property type="molecule type" value="Genomic_DNA"/>
</dbReference>
<dbReference type="InterPro" id="IPR001647">
    <property type="entry name" value="HTH_TetR"/>
</dbReference>
<keyword evidence="1" id="KW-0805">Transcription regulation</keyword>
<dbReference type="AlphaFoldDB" id="A0A7W3LZS2"/>
<dbReference type="PANTHER" id="PTHR30055">
    <property type="entry name" value="HTH-TYPE TRANSCRIPTIONAL REGULATOR RUTR"/>
    <property type="match status" value="1"/>
</dbReference>
<gene>
    <name evidence="6" type="ORF">HNR61_008912</name>
</gene>
<evidence type="ECO:0000313" key="6">
    <source>
        <dbReference type="EMBL" id="MBA8957219.1"/>
    </source>
</evidence>
<dbReference type="InterPro" id="IPR009057">
    <property type="entry name" value="Homeodomain-like_sf"/>
</dbReference>
<feature type="domain" description="HTH tetR-type" evidence="5">
    <location>
        <begin position="8"/>
        <end position="68"/>
    </location>
</feature>
<evidence type="ECO:0000313" key="7">
    <source>
        <dbReference type="Proteomes" id="UP000572680"/>
    </source>
</evidence>
<dbReference type="Gene3D" id="1.10.357.10">
    <property type="entry name" value="Tetracycline Repressor, domain 2"/>
    <property type="match status" value="1"/>
</dbReference>
<dbReference type="GO" id="GO:0003700">
    <property type="term" value="F:DNA-binding transcription factor activity"/>
    <property type="evidence" value="ECO:0007669"/>
    <property type="project" value="TreeGrafter"/>
</dbReference>
<organism evidence="6 7">
    <name type="scientific">Actinomadura namibiensis</name>
    <dbReference type="NCBI Taxonomy" id="182080"/>
    <lineage>
        <taxon>Bacteria</taxon>
        <taxon>Bacillati</taxon>
        <taxon>Actinomycetota</taxon>
        <taxon>Actinomycetes</taxon>
        <taxon>Streptosporangiales</taxon>
        <taxon>Thermomonosporaceae</taxon>
        <taxon>Actinomadura</taxon>
    </lineage>
</organism>
<proteinExistence type="predicted"/>
<dbReference type="RefSeq" id="WP_182849060.1">
    <property type="nucleotide sequence ID" value="NZ_BAAALP010000041.1"/>
</dbReference>
<dbReference type="GO" id="GO:0000976">
    <property type="term" value="F:transcription cis-regulatory region binding"/>
    <property type="evidence" value="ECO:0007669"/>
    <property type="project" value="TreeGrafter"/>
</dbReference>
<dbReference type="PANTHER" id="PTHR30055:SF234">
    <property type="entry name" value="HTH-TYPE TRANSCRIPTIONAL REGULATOR BETI"/>
    <property type="match status" value="1"/>
</dbReference>
<evidence type="ECO:0000256" key="4">
    <source>
        <dbReference type="PROSITE-ProRule" id="PRU00335"/>
    </source>
</evidence>
<dbReference type="InterPro" id="IPR050109">
    <property type="entry name" value="HTH-type_TetR-like_transc_reg"/>
</dbReference>
<sequence length="194" mass="20752">MPVEIDVNERLAAIAEATLDIVAAQGMDGVSIRAVAKRIGGSTTLVTNYLPTREDLLRNAVEHAIRAWGEEMDQAVGGTGDPERLLAVVRWACTTTGNDLVLRRLFLEILGRSGPGSAALGVLRDDARQGRAEMASAARDAGAADADFTADVLLLVLRGFYVASLEDPERWDGERMLPLVERLVGMLTAAPGKK</sequence>
<dbReference type="PROSITE" id="PS50977">
    <property type="entry name" value="HTH_TETR_2"/>
    <property type="match status" value="1"/>
</dbReference>
<feature type="DNA-binding region" description="H-T-H motif" evidence="4">
    <location>
        <begin position="31"/>
        <end position="50"/>
    </location>
</feature>
<keyword evidence="2 4" id="KW-0238">DNA-binding</keyword>
<accession>A0A7W3LZS2</accession>
<dbReference type="SUPFAM" id="SSF48498">
    <property type="entry name" value="Tetracyclin repressor-like, C-terminal domain"/>
    <property type="match status" value="1"/>
</dbReference>